<dbReference type="Proteomes" id="UP000619788">
    <property type="component" value="Unassembled WGS sequence"/>
</dbReference>
<gene>
    <name evidence="1" type="ORF">Psi01_65890</name>
</gene>
<dbReference type="RefSeq" id="WP_204068030.1">
    <property type="nucleotide sequence ID" value="NZ_BOOJ01000058.1"/>
</dbReference>
<protein>
    <submittedName>
        <fullName evidence="1">Uncharacterized protein</fullName>
    </submittedName>
</protein>
<comment type="caution">
    <text evidence="1">The sequence shown here is derived from an EMBL/GenBank/DDBJ whole genome shotgun (WGS) entry which is preliminary data.</text>
</comment>
<evidence type="ECO:0000313" key="2">
    <source>
        <dbReference type="Proteomes" id="UP000619788"/>
    </source>
</evidence>
<sequence length="126" mass="14142">MHEEQHPTTGGDGRLPETYDEFIAHPMARRRSIYARLSSRTRSRLWLEQLSRYRATHTELTAEQRRILDDVEVIIRDEETFAPGSPPGPELDRIGRAAVTAFGGDEARRLLATLGPEEAGGTCGIR</sequence>
<dbReference type="AlphaFoldDB" id="A0A8J3WM27"/>
<proteinExistence type="predicted"/>
<dbReference type="NCBIfam" id="NF033852">
    <property type="entry name" value="fulvocin_rel"/>
    <property type="match status" value="1"/>
</dbReference>
<evidence type="ECO:0000313" key="1">
    <source>
        <dbReference type="EMBL" id="GIH95959.1"/>
    </source>
</evidence>
<organism evidence="1 2">
    <name type="scientific">Planobispora siamensis</name>
    <dbReference type="NCBI Taxonomy" id="936338"/>
    <lineage>
        <taxon>Bacteria</taxon>
        <taxon>Bacillati</taxon>
        <taxon>Actinomycetota</taxon>
        <taxon>Actinomycetes</taxon>
        <taxon>Streptosporangiales</taxon>
        <taxon>Streptosporangiaceae</taxon>
        <taxon>Planobispora</taxon>
    </lineage>
</organism>
<accession>A0A8J3WM27</accession>
<dbReference type="EMBL" id="BOOJ01000058">
    <property type="protein sequence ID" value="GIH95959.1"/>
    <property type="molecule type" value="Genomic_DNA"/>
</dbReference>
<reference evidence="1 2" key="1">
    <citation type="submission" date="2021-01" db="EMBL/GenBank/DDBJ databases">
        <title>Whole genome shotgun sequence of Planobispora siamensis NBRC 107568.</title>
        <authorList>
            <person name="Komaki H."/>
            <person name="Tamura T."/>
        </authorList>
    </citation>
    <scope>NUCLEOTIDE SEQUENCE [LARGE SCALE GENOMIC DNA]</scope>
    <source>
        <strain evidence="1 2">NBRC 107568</strain>
    </source>
</reference>
<keyword evidence="2" id="KW-1185">Reference proteome</keyword>
<name>A0A8J3WM27_9ACTN</name>